<proteinExistence type="predicted"/>
<comment type="caution">
    <text evidence="2">The sequence shown here is derived from an EMBL/GenBank/DDBJ whole genome shotgun (WGS) entry which is preliminary data.</text>
</comment>
<gene>
    <name evidence="2" type="ORF">PG991_013115</name>
</gene>
<feature type="region of interest" description="Disordered" evidence="1">
    <location>
        <begin position="1"/>
        <end position="39"/>
    </location>
</feature>
<evidence type="ECO:0000256" key="1">
    <source>
        <dbReference type="SAM" id="MobiDB-lite"/>
    </source>
</evidence>
<evidence type="ECO:0000313" key="3">
    <source>
        <dbReference type="Proteomes" id="UP001396898"/>
    </source>
</evidence>
<evidence type="ECO:0000313" key="2">
    <source>
        <dbReference type="EMBL" id="KAK8000893.1"/>
    </source>
</evidence>
<keyword evidence="3" id="KW-1185">Reference proteome</keyword>
<sequence>MMARRLEKLTLASSSTPSSRQSHRVLKAKPRNNNHDAQAHQPLVHVRKEYSRDKDLLELYVAIDVRSAKTLATGVEKRLDRFSGMERIQVLARFLRIAMANLSPPKNMEDGDADYKMNRYHQKAQNLLRLLEVMLAAYADPSSPVHIEPSIEPLLLKHEHEWSIDPTVLQRIASPSPRVAFTTVRIYLGSLPCNAARFSDEVSASSQAWLNFLDRVPTTITTTATDTGMKVDEAEYKKRKKWDEEEEEGIRLTLLVLRATLVLYQAVANPEWGARYLLTEHVERALRLQKEQQQQPAALPTPGYGIRFHPRTSDTLKAVCLDYFGQTMAAVQALGGIRRVRRRLLYVDTVF</sequence>
<protein>
    <submittedName>
        <fullName evidence="2">Uncharacterized protein</fullName>
    </submittedName>
</protein>
<dbReference type="Proteomes" id="UP001396898">
    <property type="component" value="Unassembled WGS sequence"/>
</dbReference>
<feature type="compositionally biased region" description="Basic residues" evidence="1">
    <location>
        <begin position="21"/>
        <end position="32"/>
    </location>
</feature>
<name>A0ABR1R542_9PEZI</name>
<dbReference type="EMBL" id="JAQQWI010000018">
    <property type="protein sequence ID" value="KAK8000893.1"/>
    <property type="molecule type" value="Genomic_DNA"/>
</dbReference>
<organism evidence="2 3">
    <name type="scientific">Apiospora marii</name>
    <dbReference type="NCBI Taxonomy" id="335849"/>
    <lineage>
        <taxon>Eukaryota</taxon>
        <taxon>Fungi</taxon>
        <taxon>Dikarya</taxon>
        <taxon>Ascomycota</taxon>
        <taxon>Pezizomycotina</taxon>
        <taxon>Sordariomycetes</taxon>
        <taxon>Xylariomycetidae</taxon>
        <taxon>Amphisphaeriales</taxon>
        <taxon>Apiosporaceae</taxon>
        <taxon>Apiospora</taxon>
    </lineage>
</organism>
<reference evidence="2 3" key="1">
    <citation type="submission" date="2023-01" db="EMBL/GenBank/DDBJ databases">
        <title>Analysis of 21 Apiospora genomes using comparative genomics revels a genus with tremendous synthesis potential of carbohydrate active enzymes and secondary metabolites.</title>
        <authorList>
            <person name="Sorensen T."/>
        </authorList>
    </citation>
    <scope>NUCLEOTIDE SEQUENCE [LARGE SCALE GENOMIC DNA]</scope>
    <source>
        <strain evidence="2 3">CBS 20057</strain>
    </source>
</reference>
<accession>A0ABR1R542</accession>